<evidence type="ECO:0000259" key="3">
    <source>
        <dbReference type="PROSITE" id="PS51387"/>
    </source>
</evidence>
<gene>
    <name evidence="4" type="ORF">QQX09_05750</name>
</gene>
<dbReference type="Gene3D" id="3.30.465.10">
    <property type="match status" value="1"/>
</dbReference>
<dbReference type="InterPro" id="IPR016171">
    <property type="entry name" value="Vanillyl_alc_oxidase_C-sub2"/>
</dbReference>
<dbReference type="InterPro" id="IPR016167">
    <property type="entry name" value="FAD-bd_PCMH_sub1"/>
</dbReference>
<dbReference type="InterPro" id="IPR007173">
    <property type="entry name" value="ALO_C"/>
</dbReference>
<comment type="caution">
    <text evidence="4">The sequence shown here is derived from an EMBL/GenBank/DDBJ whole genome shotgun (WGS) entry which is preliminary data.</text>
</comment>
<evidence type="ECO:0000256" key="2">
    <source>
        <dbReference type="SAM" id="MobiDB-lite"/>
    </source>
</evidence>
<evidence type="ECO:0000256" key="1">
    <source>
        <dbReference type="ARBA" id="ARBA00023002"/>
    </source>
</evidence>
<dbReference type="RefSeq" id="WP_301131798.1">
    <property type="nucleotide sequence ID" value="NZ_JAUHPW010000003.1"/>
</dbReference>
<keyword evidence="5" id="KW-1185">Reference proteome</keyword>
<dbReference type="Proteomes" id="UP001172728">
    <property type="component" value="Unassembled WGS sequence"/>
</dbReference>
<dbReference type="InterPro" id="IPR010031">
    <property type="entry name" value="FAD_lactone_oxidase-like"/>
</dbReference>
<dbReference type="Gene3D" id="3.30.70.2530">
    <property type="match status" value="1"/>
</dbReference>
<evidence type="ECO:0000313" key="4">
    <source>
        <dbReference type="EMBL" id="MDN4475360.1"/>
    </source>
</evidence>
<dbReference type="InterPro" id="IPR016166">
    <property type="entry name" value="FAD-bd_PCMH"/>
</dbReference>
<dbReference type="EMBL" id="JAUHPW010000003">
    <property type="protein sequence ID" value="MDN4475360.1"/>
    <property type="molecule type" value="Genomic_DNA"/>
</dbReference>
<sequence length="433" mass="46795">MSDAGVTWAGTHRFVAERLVEARTVEDVARAVREAPGRVKALGTRHSFNSIADTDGTLIDTTGLEGEPHIDLSDPAWPTVTAPAGIRYGELGAWLQHRGWALHNTGSLPHISVVGAIATGTHGSGARNGCQATALRKLDYIDADGELRTCRQGDPEFPALAVGVGAFGIITSVTLGVQPTYDVRQDVYTGMPWATLLSDTPAILADAYSVSIFTTWDEPTVQQIWRKSGVGLDKAPPDEWHGAVRSPESDARLVDGDPDALTPQGGTPGPWIDRLPHFRLTHTPSNGQEIQTEYFVPMEAAGEALAAVRALGLLIRPHLLVSELRAVAADQLWLSGAYGRDTLAIHFTWAPHPEEVLALLPRIEEALAPFHARPHWGKWHAFDAAAIARAHPRVADARAVFEELDPGGRFVNEYLAGVGVRAARWWNGPNVDE</sequence>
<dbReference type="PROSITE" id="PS51387">
    <property type="entry name" value="FAD_PCMH"/>
    <property type="match status" value="1"/>
</dbReference>
<organism evidence="4 5">
    <name type="scientific">Demequina litoralis</name>
    <dbReference type="NCBI Taxonomy" id="3051660"/>
    <lineage>
        <taxon>Bacteria</taxon>
        <taxon>Bacillati</taxon>
        <taxon>Actinomycetota</taxon>
        <taxon>Actinomycetes</taxon>
        <taxon>Micrococcales</taxon>
        <taxon>Demequinaceae</taxon>
        <taxon>Demequina</taxon>
    </lineage>
</organism>
<protein>
    <submittedName>
        <fullName evidence="4">FAD-binding protein</fullName>
    </submittedName>
</protein>
<keyword evidence="1" id="KW-0560">Oxidoreductase</keyword>
<name>A0ABT8G8A7_9MICO</name>
<feature type="compositionally biased region" description="Basic and acidic residues" evidence="2">
    <location>
        <begin position="243"/>
        <end position="255"/>
    </location>
</feature>
<dbReference type="SUPFAM" id="SSF56176">
    <property type="entry name" value="FAD-binding/transporter-associated domain-like"/>
    <property type="match status" value="1"/>
</dbReference>
<dbReference type="InterPro" id="IPR006094">
    <property type="entry name" value="Oxid_FAD_bind_N"/>
</dbReference>
<dbReference type="Gene3D" id="3.30.43.10">
    <property type="entry name" value="Uridine Diphospho-n-acetylenolpyruvylglucosamine Reductase, domain 2"/>
    <property type="match status" value="1"/>
</dbReference>
<evidence type="ECO:0000313" key="5">
    <source>
        <dbReference type="Proteomes" id="UP001172728"/>
    </source>
</evidence>
<accession>A0ABT8G8A7</accession>
<dbReference type="Pfam" id="PF04030">
    <property type="entry name" value="ALO"/>
    <property type="match status" value="1"/>
</dbReference>
<dbReference type="Pfam" id="PF01565">
    <property type="entry name" value="FAD_binding_4"/>
    <property type="match status" value="1"/>
</dbReference>
<dbReference type="PANTHER" id="PTHR43762:SF1">
    <property type="entry name" value="D-ARABINONO-1,4-LACTONE OXIDASE"/>
    <property type="match status" value="1"/>
</dbReference>
<dbReference type="Gene3D" id="3.30.70.2520">
    <property type="match status" value="1"/>
</dbReference>
<feature type="region of interest" description="Disordered" evidence="2">
    <location>
        <begin position="243"/>
        <end position="268"/>
    </location>
</feature>
<dbReference type="InterPro" id="IPR036318">
    <property type="entry name" value="FAD-bd_PCMH-like_sf"/>
</dbReference>
<dbReference type="PANTHER" id="PTHR43762">
    <property type="entry name" value="L-GULONOLACTONE OXIDASE"/>
    <property type="match status" value="1"/>
</dbReference>
<dbReference type="Gene3D" id="1.10.45.10">
    <property type="entry name" value="Vanillyl-alcohol Oxidase, Chain A, domain 4"/>
    <property type="match status" value="1"/>
</dbReference>
<proteinExistence type="predicted"/>
<dbReference type="InterPro" id="IPR016169">
    <property type="entry name" value="FAD-bd_PCMH_sub2"/>
</dbReference>
<reference evidence="4" key="1">
    <citation type="submission" date="2023-06" db="EMBL/GenBank/DDBJ databases">
        <title>Sysu t00192.</title>
        <authorList>
            <person name="Gao L."/>
            <person name="Fang B.-Z."/>
            <person name="Li W.-J."/>
        </authorList>
    </citation>
    <scope>NUCLEOTIDE SEQUENCE</scope>
    <source>
        <strain evidence="4">SYSU T00192</strain>
    </source>
</reference>
<feature type="domain" description="FAD-binding PCMH-type" evidence="3">
    <location>
        <begin position="12"/>
        <end position="180"/>
    </location>
</feature>